<dbReference type="AlphaFoldDB" id="A0A9X1Y605"/>
<keyword evidence="5 7" id="KW-0472">Membrane</keyword>
<evidence type="ECO:0000256" key="4">
    <source>
        <dbReference type="ARBA" id="ARBA00022989"/>
    </source>
</evidence>
<comment type="subcellular location">
    <subcellularLocation>
        <location evidence="1">Cell membrane</location>
        <topology evidence="1">Multi-pass membrane protein</topology>
    </subcellularLocation>
</comment>
<feature type="transmembrane region" description="Helical" evidence="7">
    <location>
        <begin position="90"/>
        <end position="115"/>
    </location>
</feature>
<feature type="transmembrane region" description="Helical" evidence="7">
    <location>
        <begin position="212"/>
        <end position="232"/>
    </location>
</feature>
<dbReference type="RefSeq" id="WP_248666719.1">
    <property type="nucleotide sequence ID" value="NZ_JALPRX010000035.1"/>
</dbReference>
<evidence type="ECO:0000256" key="6">
    <source>
        <dbReference type="SAM" id="MobiDB-lite"/>
    </source>
</evidence>
<evidence type="ECO:0000256" key="2">
    <source>
        <dbReference type="ARBA" id="ARBA00022475"/>
    </source>
</evidence>
<evidence type="ECO:0000256" key="3">
    <source>
        <dbReference type="ARBA" id="ARBA00022692"/>
    </source>
</evidence>
<dbReference type="PANTHER" id="PTHR30213">
    <property type="entry name" value="INNER MEMBRANE PROTEIN YHJD"/>
    <property type="match status" value="1"/>
</dbReference>
<gene>
    <name evidence="8" type="ORF">M0638_09415</name>
</gene>
<keyword evidence="9" id="KW-1185">Reference proteome</keyword>
<dbReference type="EMBL" id="JALPRX010000035">
    <property type="protein sequence ID" value="MCK8784599.1"/>
    <property type="molecule type" value="Genomic_DNA"/>
</dbReference>
<keyword evidence="4 7" id="KW-1133">Transmembrane helix</keyword>
<dbReference type="PIRSF" id="PIRSF035875">
    <property type="entry name" value="RNase_BN"/>
    <property type="match status" value="1"/>
</dbReference>
<keyword evidence="2" id="KW-1003">Cell membrane</keyword>
<feature type="region of interest" description="Disordered" evidence="6">
    <location>
        <begin position="301"/>
        <end position="328"/>
    </location>
</feature>
<proteinExistence type="predicted"/>
<dbReference type="NCBIfam" id="TIGR00765">
    <property type="entry name" value="yihY_not_rbn"/>
    <property type="match status" value="1"/>
</dbReference>
<feature type="transmembrane region" description="Helical" evidence="7">
    <location>
        <begin position="28"/>
        <end position="51"/>
    </location>
</feature>
<sequence length="328" mass="34632">MLGNAWRLLKQTVVGFIEDEALSRGAAIAYYVVTSLAPVLIIVIAIAGLAFGEAAATGAIVHQLSGLMGEQSAELLQNLIRSASDRNSGIAASLVGVVILVVTASGVFGEMQASLNVIWRASPKGDTVARLLRARAVSLGLVAALGFLLLVSLVISAALTALGNYMSVYLPETALLLRLANMVVSFVLITMLIAAIYKVLPDCDLEWRDVGIGAVVTTLLFVFGKYLIGLYLGSSTVASSYGAAGALVIILIWIYYSAQIFLLGAEFTRAYAGLRAARGERCELPAKAPLSSEPALARLQRRADRLGLPPSAAREAKRRRESTGDPAL</sequence>
<dbReference type="Pfam" id="PF03631">
    <property type="entry name" value="Virul_fac_BrkB"/>
    <property type="match status" value="1"/>
</dbReference>
<feature type="transmembrane region" description="Helical" evidence="7">
    <location>
        <begin position="238"/>
        <end position="256"/>
    </location>
</feature>
<accession>A0A9X1Y605</accession>
<evidence type="ECO:0000313" key="9">
    <source>
        <dbReference type="Proteomes" id="UP001139516"/>
    </source>
</evidence>
<dbReference type="GO" id="GO:0005886">
    <property type="term" value="C:plasma membrane"/>
    <property type="evidence" value="ECO:0007669"/>
    <property type="project" value="UniProtKB-SubCell"/>
</dbReference>
<feature type="transmembrane region" description="Helical" evidence="7">
    <location>
        <begin position="179"/>
        <end position="200"/>
    </location>
</feature>
<feature type="transmembrane region" description="Helical" evidence="7">
    <location>
        <begin position="136"/>
        <end position="159"/>
    </location>
</feature>
<dbReference type="InterPro" id="IPR017039">
    <property type="entry name" value="Virul_fac_BrkB"/>
</dbReference>
<protein>
    <submittedName>
        <fullName evidence="8">YihY/virulence factor BrkB family protein</fullName>
    </submittedName>
</protein>
<keyword evidence="3 7" id="KW-0812">Transmembrane</keyword>
<comment type="caution">
    <text evidence="8">The sequence shown here is derived from an EMBL/GenBank/DDBJ whole genome shotgun (WGS) entry which is preliminary data.</text>
</comment>
<dbReference type="PANTHER" id="PTHR30213:SF1">
    <property type="entry name" value="INNER MEMBRANE PROTEIN YHJD"/>
    <property type="match status" value="1"/>
</dbReference>
<evidence type="ECO:0000313" key="8">
    <source>
        <dbReference type="EMBL" id="MCK8784599.1"/>
    </source>
</evidence>
<dbReference type="Proteomes" id="UP001139516">
    <property type="component" value="Unassembled WGS sequence"/>
</dbReference>
<organism evidence="8 9">
    <name type="scientific">Roseomonas acroporae</name>
    <dbReference type="NCBI Taxonomy" id="2937791"/>
    <lineage>
        <taxon>Bacteria</taxon>
        <taxon>Pseudomonadati</taxon>
        <taxon>Pseudomonadota</taxon>
        <taxon>Alphaproteobacteria</taxon>
        <taxon>Acetobacterales</taxon>
        <taxon>Roseomonadaceae</taxon>
        <taxon>Roseomonas</taxon>
    </lineage>
</organism>
<reference evidence="8" key="1">
    <citation type="submission" date="2022-04" db="EMBL/GenBank/DDBJ databases">
        <title>Roseomonas acroporae sp. nov., isolated from coral Acropora digitifera.</title>
        <authorList>
            <person name="Sun H."/>
        </authorList>
    </citation>
    <scope>NUCLEOTIDE SEQUENCE</scope>
    <source>
        <strain evidence="8">NAR14</strain>
    </source>
</reference>
<evidence type="ECO:0000256" key="5">
    <source>
        <dbReference type="ARBA" id="ARBA00023136"/>
    </source>
</evidence>
<evidence type="ECO:0000256" key="1">
    <source>
        <dbReference type="ARBA" id="ARBA00004651"/>
    </source>
</evidence>
<name>A0A9X1Y605_9PROT</name>
<evidence type="ECO:0000256" key="7">
    <source>
        <dbReference type="SAM" id="Phobius"/>
    </source>
</evidence>